<dbReference type="KEGG" id="fac:FACI_IFERC01G0012"/>
<dbReference type="EMBL" id="CP004145">
    <property type="protein sequence ID" value="AGO59992.1"/>
    <property type="molecule type" value="Genomic_DNA"/>
</dbReference>
<accession>S0AML5</accession>
<evidence type="ECO:0000313" key="1">
    <source>
        <dbReference type="EMBL" id="AGO59992.1"/>
    </source>
</evidence>
<keyword evidence="2" id="KW-1185">Reference proteome</keyword>
<proteinExistence type="predicted"/>
<name>S0AML5_FERAC</name>
<dbReference type="AlphaFoldDB" id="S0AML5"/>
<protein>
    <submittedName>
        <fullName evidence="1">Uncharacterized protein</fullName>
    </submittedName>
</protein>
<sequence length="67" mass="7972">MNKIQFSILTRIDEEIDKLDCDSNIKNFLKDALSLEYEFRDNEKPRVTSMYNGLIEKYIDGEEDVHQ</sequence>
<reference evidence="1 2" key="1">
    <citation type="journal article" date="2007" name="Proc. Natl. Acad. Sci. U.S.A.">
        <title>Genome dynamics in a natural archaeal population.</title>
        <authorList>
            <person name="Allen E.E."/>
            <person name="Tyson G.W."/>
            <person name="Whitaker R.J."/>
            <person name="Detter J.C."/>
            <person name="Richardson P.M."/>
            <person name="Banfield J.F."/>
        </authorList>
    </citation>
    <scope>NUCLEOTIDE SEQUENCE [LARGE SCALE GENOMIC DNA]</scope>
    <source>
        <strain evidence="2">fer1</strain>
    </source>
</reference>
<evidence type="ECO:0000313" key="2">
    <source>
        <dbReference type="Proteomes" id="UP000014660"/>
    </source>
</evidence>
<dbReference type="Proteomes" id="UP000014660">
    <property type="component" value="Chromosome"/>
</dbReference>
<dbReference type="HOGENOM" id="CLU_2802030_0_0_2"/>
<organism evidence="1 2">
    <name type="scientific">Ferroplasma acidarmanus Fer1</name>
    <dbReference type="NCBI Taxonomy" id="333146"/>
    <lineage>
        <taxon>Archaea</taxon>
        <taxon>Methanobacteriati</taxon>
        <taxon>Thermoplasmatota</taxon>
        <taxon>Thermoplasmata</taxon>
        <taxon>Thermoplasmatales</taxon>
        <taxon>Ferroplasmaceae</taxon>
        <taxon>Ferroplasma</taxon>
    </lineage>
</organism>
<gene>
    <name evidence="1" type="ORF">FACI_IFERC00001G0012</name>
</gene>